<dbReference type="InterPro" id="IPR029068">
    <property type="entry name" value="Glyas_Bleomycin-R_OHBP_Dase"/>
</dbReference>
<evidence type="ECO:0000313" key="3">
    <source>
        <dbReference type="EMBL" id="SPC15099.1"/>
    </source>
</evidence>
<dbReference type="GO" id="GO:0046872">
    <property type="term" value="F:metal ion binding"/>
    <property type="evidence" value="ECO:0007669"/>
    <property type="project" value="UniProtKB-KW"/>
</dbReference>
<sequence length="164" mass="18192">MEMKMNMVVPLEVGIAVRDLPRMRRFYEDVLGFTFVSEVVVPAEKSAQAAMHAQGYTVVRLQTPYGERIKLLAPQRPPAAEPVTAYILDKANASYLTFIVDDIQAVVDALVAQGVEFMTGPRRIEVRPGTYLAFCRDPEGNVLEIVQYSDIAGYRPDLLAKGDA</sequence>
<dbReference type="Proteomes" id="UP000256862">
    <property type="component" value="Chromosome CO2235"/>
</dbReference>
<reference evidence="3" key="1">
    <citation type="submission" date="2018-01" db="EMBL/GenBank/DDBJ databases">
        <authorList>
            <person name="Clerissi C."/>
        </authorList>
    </citation>
    <scope>NUCLEOTIDE SEQUENCE</scope>
    <source>
        <strain evidence="3">Cupriavidus oxalaticus LMG 2235</strain>
    </source>
</reference>
<dbReference type="GO" id="GO:0004493">
    <property type="term" value="F:methylmalonyl-CoA epimerase activity"/>
    <property type="evidence" value="ECO:0007669"/>
    <property type="project" value="TreeGrafter"/>
</dbReference>
<protein>
    <submittedName>
        <fullName evidence="3">Lactoylglutathione lyase</fullName>
    </submittedName>
</protein>
<dbReference type="SUPFAM" id="SSF54593">
    <property type="entry name" value="Glyoxalase/Bleomycin resistance protein/Dihydroxybiphenyl dioxygenase"/>
    <property type="match status" value="1"/>
</dbReference>
<evidence type="ECO:0000259" key="2">
    <source>
        <dbReference type="PROSITE" id="PS51819"/>
    </source>
</evidence>
<dbReference type="AlphaFoldDB" id="A0A375GBG3"/>
<dbReference type="PANTHER" id="PTHR43048:SF3">
    <property type="entry name" value="METHYLMALONYL-COA EPIMERASE, MITOCHONDRIAL"/>
    <property type="match status" value="1"/>
</dbReference>
<dbReference type="PROSITE" id="PS51819">
    <property type="entry name" value="VOC"/>
    <property type="match status" value="1"/>
</dbReference>
<feature type="domain" description="VOC" evidence="2">
    <location>
        <begin position="9"/>
        <end position="148"/>
    </location>
</feature>
<dbReference type="InterPro" id="IPR037523">
    <property type="entry name" value="VOC_core"/>
</dbReference>
<dbReference type="Pfam" id="PF00903">
    <property type="entry name" value="Glyoxalase"/>
    <property type="match status" value="1"/>
</dbReference>
<dbReference type="GO" id="GO:0016829">
    <property type="term" value="F:lyase activity"/>
    <property type="evidence" value="ECO:0007669"/>
    <property type="project" value="UniProtKB-KW"/>
</dbReference>
<accession>A0A375GBG3</accession>
<keyword evidence="1" id="KW-0479">Metal-binding</keyword>
<dbReference type="PANTHER" id="PTHR43048">
    <property type="entry name" value="METHYLMALONYL-COA EPIMERASE"/>
    <property type="match status" value="1"/>
</dbReference>
<proteinExistence type="predicted"/>
<dbReference type="InterPro" id="IPR004360">
    <property type="entry name" value="Glyas_Fos-R_dOase_dom"/>
</dbReference>
<dbReference type="GO" id="GO:0046491">
    <property type="term" value="P:L-methylmalonyl-CoA metabolic process"/>
    <property type="evidence" value="ECO:0007669"/>
    <property type="project" value="TreeGrafter"/>
</dbReference>
<dbReference type="Gene3D" id="3.10.180.10">
    <property type="entry name" value="2,3-Dihydroxybiphenyl 1,2-Dioxygenase, domain 1"/>
    <property type="match status" value="1"/>
</dbReference>
<name>A0A375GBG3_9BURK</name>
<gene>
    <name evidence="3" type="ORF">CO2235_230307</name>
</gene>
<dbReference type="InterPro" id="IPR051785">
    <property type="entry name" value="MMCE/EMCE_epimerase"/>
</dbReference>
<organism evidence="3">
    <name type="scientific">Cupriavidus oxalaticus</name>
    <dbReference type="NCBI Taxonomy" id="96344"/>
    <lineage>
        <taxon>Bacteria</taxon>
        <taxon>Pseudomonadati</taxon>
        <taxon>Pseudomonadota</taxon>
        <taxon>Betaproteobacteria</taxon>
        <taxon>Burkholderiales</taxon>
        <taxon>Burkholderiaceae</taxon>
        <taxon>Cupriavidus</taxon>
    </lineage>
</organism>
<dbReference type="CDD" id="cd06587">
    <property type="entry name" value="VOC"/>
    <property type="match status" value="1"/>
</dbReference>
<evidence type="ECO:0000256" key="1">
    <source>
        <dbReference type="ARBA" id="ARBA00022723"/>
    </source>
</evidence>
<dbReference type="EMBL" id="OGUS01000124">
    <property type="protein sequence ID" value="SPC15099.1"/>
    <property type="molecule type" value="Genomic_DNA"/>
</dbReference>
<keyword evidence="3" id="KW-0456">Lyase</keyword>
<comment type="caution">
    <text evidence="3">The sequence shown here is derived from an EMBL/GenBank/DDBJ whole genome shotgun (WGS) entry which is preliminary data.</text>
</comment>